<keyword evidence="1" id="KW-0862">Zinc</keyword>
<proteinExistence type="predicted"/>
<dbReference type="AlphaFoldDB" id="A0AAV9J1E0"/>
<protein>
    <recommendedName>
        <fullName evidence="4">Small ribosomal subunit protein eS31 domain-containing protein</fullName>
    </recommendedName>
</protein>
<evidence type="ECO:0000313" key="6">
    <source>
        <dbReference type="Proteomes" id="UP001301350"/>
    </source>
</evidence>
<comment type="caution">
    <text evidence="5">The sequence shown here is derived from an EMBL/GenBank/DDBJ whole genome shotgun (WGS) entry which is preliminary data.</text>
</comment>
<dbReference type="GO" id="GO:1990904">
    <property type="term" value="C:ribonucleoprotein complex"/>
    <property type="evidence" value="ECO:0007669"/>
    <property type="project" value="UniProtKB-KW"/>
</dbReference>
<keyword evidence="3" id="KW-0687">Ribonucleoprotein</keyword>
<dbReference type="EMBL" id="JANCYW010000016">
    <property type="protein sequence ID" value="KAK4538135.1"/>
    <property type="molecule type" value="Genomic_DNA"/>
</dbReference>
<dbReference type="InterPro" id="IPR038582">
    <property type="entry name" value="Ribosomal_eS31_euk-type_sf"/>
</dbReference>
<dbReference type="SMART" id="SM01402">
    <property type="entry name" value="Ribosomal_S27"/>
    <property type="match status" value="1"/>
</dbReference>
<organism evidence="5 6">
    <name type="scientific">Cyanidium caldarium</name>
    <name type="common">Red alga</name>
    <dbReference type="NCBI Taxonomy" id="2771"/>
    <lineage>
        <taxon>Eukaryota</taxon>
        <taxon>Rhodophyta</taxon>
        <taxon>Bangiophyceae</taxon>
        <taxon>Cyanidiales</taxon>
        <taxon>Cyanidiaceae</taxon>
        <taxon>Cyanidium</taxon>
    </lineage>
</organism>
<evidence type="ECO:0000259" key="4">
    <source>
        <dbReference type="SMART" id="SM01402"/>
    </source>
</evidence>
<sequence>MIQALVRLPQGATRAVDLADDIHTLPQLARSVGLDAASTFFTTIGGRPVRALDDWIYSSGASASLVYLEAHARLLGGGKKRKKKVYTTPKKIKHKHKKVKMAALKYYQVDDDNKVARLRKECPSECCGAGIFMAEHRDRLYCGKCQLTLVK</sequence>
<dbReference type="SUPFAM" id="SSF57829">
    <property type="entry name" value="Zn-binding ribosomal proteins"/>
    <property type="match status" value="1"/>
</dbReference>
<dbReference type="GO" id="GO:0003735">
    <property type="term" value="F:structural constituent of ribosome"/>
    <property type="evidence" value="ECO:0007669"/>
    <property type="project" value="InterPro"/>
</dbReference>
<dbReference type="Proteomes" id="UP001301350">
    <property type="component" value="Unassembled WGS sequence"/>
</dbReference>
<reference evidence="5 6" key="1">
    <citation type="submission" date="2022-07" db="EMBL/GenBank/DDBJ databases">
        <title>Genome-wide signatures of adaptation to extreme environments.</title>
        <authorList>
            <person name="Cho C.H."/>
            <person name="Yoon H.S."/>
        </authorList>
    </citation>
    <scope>NUCLEOTIDE SEQUENCE [LARGE SCALE GENOMIC DNA]</scope>
    <source>
        <strain evidence="5 6">DBV 063 E5</strain>
    </source>
</reference>
<evidence type="ECO:0000313" key="5">
    <source>
        <dbReference type="EMBL" id="KAK4538135.1"/>
    </source>
</evidence>
<dbReference type="Pfam" id="PF01599">
    <property type="entry name" value="Ribosomal_S27"/>
    <property type="match status" value="1"/>
</dbReference>
<dbReference type="Gene3D" id="6.20.50.150">
    <property type="match status" value="1"/>
</dbReference>
<feature type="domain" description="Small ribosomal subunit protein eS31" evidence="4">
    <location>
        <begin position="103"/>
        <end position="148"/>
    </location>
</feature>
<keyword evidence="2" id="KW-0689">Ribosomal protein</keyword>
<dbReference type="InterPro" id="IPR002906">
    <property type="entry name" value="Ribosomal_eS31"/>
</dbReference>
<name>A0AAV9J1E0_CYACA</name>
<keyword evidence="6" id="KW-1185">Reference proteome</keyword>
<gene>
    <name evidence="5" type="ORF">CDCA_CDCA16G4160</name>
</gene>
<dbReference type="GO" id="GO:0005840">
    <property type="term" value="C:ribosome"/>
    <property type="evidence" value="ECO:0007669"/>
    <property type="project" value="UniProtKB-KW"/>
</dbReference>
<evidence type="ECO:0000256" key="3">
    <source>
        <dbReference type="ARBA" id="ARBA00023274"/>
    </source>
</evidence>
<dbReference type="InterPro" id="IPR011332">
    <property type="entry name" value="Ribosomal_zn-bd"/>
</dbReference>
<evidence type="ECO:0000256" key="1">
    <source>
        <dbReference type="ARBA" id="ARBA00022833"/>
    </source>
</evidence>
<dbReference type="GO" id="GO:0006412">
    <property type="term" value="P:translation"/>
    <property type="evidence" value="ECO:0007669"/>
    <property type="project" value="InterPro"/>
</dbReference>
<accession>A0AAV9J1E0</accession>
<evidence type="ECO:0000256" key="2">
    <source>
        <dbReference type="ARBA" id="ARBA00022980"/>
    </source>
</evidence>